<dbReference type="PROSITE" id="PS00178">
    <property type="entry name" value="AA_TRNA_LIGASE_I"/>
    <property type="match status" value="1"/>
</dbReference>
<evidence type="ECO:0000313" key="10">
    <source>
        <dbReference type="EMBL" id="KAK2711014.1"/>
    </source>
</evidence>
<dbReference type="NCBIfam" id="TIGR00234">
    <property type="entry name" value="tyrS"/>
    <property type="match status" value="1"/>
</dbReference>
<dbReference type="Gene3D" id="3.10.290.10">
    <property type="entry name" value="RNA-binding S4 domain"/>
    <property type="match status" value="1"/>
</dbReference>
<dbReference type="GO" id="GO:0005524">
    <property type="term" value="F:ATP binding"/>
    <property type="evidence" value="ECO:0007669"/>
    <property type="project" value="UniProtKB-KW"/>
</dbReference>
<dbReference type="PANTHER" id="PTHR11766">
    <property type="entry name" value="TYROSYL-TRNA SYNTHETASE"/>
    <property type="match status" value="1"/>
</dbReference>
<dbReference type="InterPro" id="IPR036986">
    <property type="entry name" value="S4_RNA-bd_sf"/>
</dbReference>
<keyword evidence="3 9" id="KW-0547">Nucleotide-binding</keyword>
<dbReference type="InterPro" id="IPR024088">
    <property type="entry name" value="Tyr-tRNA-ligase_bac-type"/>
</dbReference>
<dbReference type="EMBL" id="JAVRJZ010000016">
    <property type="protein sequence ID" value="KAK2711014.1"/>
    <property type="molecule type" value="Genomic_DNA"/>
</dbReference>
<keyword evidence="6 9" id="KW-0030">Aminoacyl-tRNA synthetase</keyword>
<evidence type="ECO:0000256" key="7">
    <source>
        <dbReference type="ARBA" id="ARBA00033323"/>
    </source>
</evidence>
<dbReference type="GO" id="GO:0003723">
    <property type="term" value="F:RNA binding"/>
    <property type="evidence" value="ECO:0007669"/>
    <property type="project" value="InterPro"/>
</dbReference>
<dbReference type="InterPro" id="IPR002307">
    <property type="entry name" value="Tyr-tRNA-ligase"/>
</dbReference>
<dbReference type="SUPFAM" id="SSF55174">
    <property type="entry name" value="Alpha-L RNA-binding motif"/>
    <property type="match status" value="1"/>
</dbReference>
<evidence type="ECO:0000256" key="6">
    <source>
        <dbReference type="ARBA" id="ARBA00023146"/>
    </source>
</evidence>
<protein>
    <recommendedName>
        <fullName evidence="1 9">Tyrosine--tRNA ligase</fullName>
        <ecNumber evidence="1 9">6.1.1.1</ecNumber>
    </recommendedName>
    <alternativeName>
        <fullName evidence="7 9">Tyrosyl-tRNA synthetase</fullName>
    </alternativeName>
</protein>
<dbReference type="PRINTS" id="PR01040">
    <property type="entry name" value="TRNASYNTHTYR"/>
</dbReference>
<dbReference type="GO" id="GO:0006437">
    <property type="term" value="P:tyrosyl-tRNA aminoacylation"/>
    <property type="evidence" value="ECO:0007669"/>
    <property type="project" value="InterPro"/>
</dbReference>
<evidence type="ECO:0000256" key="3">
    <source>
        <dbReference type="ARBA" id="ARBA00022741"/>
    </source>
</evidence>
<dbReference type="InterPro" id="IPR014729">
    <property type="entry name" value="Rossmann-like_a/b/a_fold"/>
</dbReference>
<proteinExistence type="inferred from homology"/>
<dbReference type="InterPro" id="IPR024107">
    <property type="entry name" value="Tyr-tRNA-ligase_bac_1"/>
</dbReference>
<keyword evidence="4 9" id="KW-0067">ATP-binding</keyword>
<keyword evidence="2 9" id="KW-0436">Ligase</keyword>
<evidence type="ECO:0000256" key="1">
    <source>
        <dbReference type="ARBA" id="ARBA00013160"/>
    </source>
</evidence>
<dbReference type="CDD" id="cd00805">
    <property type="entry name" value="TyrRS_core"/>
    <property type="match status" value="1"/>
</dbReference>
<evidence type="ECO:0000256" key="9">
    <source>
        <dbReference type="RuleBase" id="RU361234"/>
    </source>
</evidence>
<dbReference type="GO" id="GO:0004831">
    <property type="term" value="F:tyrosine-tRNA ligase activity"/>
    <property type="evidence" value="ECO:0007669"/>
    <property type="project" value="UniProtKB-EC"/>
</dbReference>
<evidence type="ECO:0000256" key="2">
    <source>
        <dbReference type="ARBA" id="ARBA00022598"/>
    </source>
</evidence>
<gene>
    <name evidence="10" type="ORF">QYM36_012249</name>
</gene>
<evidence type="ECO:0000256" key="5">
    <source>
        <dbReference type="ARBA" id="ARBA00022917"/>
    </source>
</evidence>
<dbReference type="InterPro" id="IPR002305">
    <property type="entry name" value="aa-tRNA-synth_Ic"/>
</dbReference>
<sequence length="522" mass="58593">MSILAKSLKMAKFSKLLGHAIYFQNCYFLTNRRLASSAKSILKLSERGIWQDVFPSINNVELHKLLAVRQAIYTGFDPTAESLHIGNLLVLITLIRCSRAGHTPIALVGGATALVGDPSGKSTERPALEKDAVLRNIEGIRNNIKNIFRNHQELYWPKEKKLPELKIVNNEDWYTSQSIIDFLSDVGRYFRVGTMLGRHSVQSRLNSDQGISYTEFSYQVLQAYDWYHLYNKHGCRFQIGGSDQMGNIVSGHDLIKRKSGVEVFGLTLPLVTTESGDKLGKSAGNAIWLSENKTSSFEFYQFFIRTKDGDVEKLLKYFTFLPLEHIDEIMAKQKDKPESRTAQRKLAEHVTKLVHGEEGLKSAKRITEALYFSSVESLSQLSQNEIEQLSQNMPVVDIFFAPDMNLLELGMAAKCFASESDALRIMAAGGFYINGERETNPQLVATSRFILPSGITLLRTGTSHKNTATTANTNAAPGHMRSNELRTIILHVNMLKAFLFTPSQRVPISLKSFHTTSSHPIR</sequence>
<name>A0AA88L2P8_ARTSF</name>
<reference evidence="10" key="1">
    <citation type="submission" date="2023-07" db="EMBL/GenBank/DDBJ databases">
        <title>Chromosome-level genome assembly of Artemia franciscana.</title>
        <authorList>
            <person name="Jo E."/>
        </authorList>
    </citation>
    <scope>NUCLEOTIDE SEQUENCE</scope>
    <source>
        <tissue evidence="10">Whole body</tissue>
    </source>
</reference>
<dbReference type="Proteomes" id="UP001187531">
    <property type="component" value="Unassembled WGS sequence"/>
</dbReference>
<keyword evidence="5 9" id="KW-0648">Protein biosynthesis</keyword>
<dbReference type="Gene3D" id="1.10.240.10">
    <property type="entry name" value="Tyrosyl-Transfer RNA Synthetase"/>
    <property type="match status" value="1"/>
</dbReference>
<dbReference type="GO" id="GO:0005829">
    <property type="term" value="C:cytosol"/>
    <property type="evidence" value="ECO:0007669"/>
    <property type="project" value="TreeGrafter"/>
</dbReference>
<evidence type="ECO:0000256" key="4">
    <source>
        <dbReference type="ARBA" id="ARBA00022840"/>
    </source>
</evidence>
<evidence type="ECO:0000313" key="11">
    <source>
        <dbReference type="Proteomes" id="UP001187531"/>
    </source>
</evidence>
<organism evidence="10 11">
    <name type="scientific">Artemia franciscana</name>
    <name type="common">Brine shrimp</name>
    <name type="synonym">Artemia sanfranciscana</name>
    <dbReference type="NCBI Taxonomy" id="6661"/>
    <lineage>
        <taxon>Eukaryota</taxon>
        <taxon>Metazoa</taxon>
        <taxon>Ecdysozoa</taxon>
        <taxon>Arthropoda</taxon>
        <taxon>Crustacea</taxon>
        <taxon>Branchiopoda</taxon>
        <taxon>Anostraca</taxon>
        <taxon>Artemiidae</taxon>
        <taxon>Artemia</taxon>
    </lineage>
</organism>
<dbReference type="PANTHER" id="PTHR11766:SF0">
    <property type="entry name" value="TYROSINE--TRNA LIGASE, MITOCHONDRIAL"/>
    <property type="match status" value="1"/>
</dbReference>
<dbReference type="GO" id="GO:0005739">
    <property type="term" value="C:mitochondrion"/>
    <property type="evidence" value="ECO:0007669"/>
    <property type="project" value="TreeGrafter"/>
</dbReference>
<dbReference type="FunFam" id="1.10.240.10:FF:000001">
    <property type="entry name" value="Tyrosine--tRNA ligase"/>
    <property type="match status" value="1"/>
</dbReference>
<dbReference type="SUPFAM" id="SSF52374">
    <property type="entry name" value="Nucleotidylyl transferase"/>
    <property type="match status" value="1"/>
</dbReference>
<dbReference type="Pfam" id="PF00579">
    <property type="entry name" value="tRNA-synt_1b"/>
    <property type="match status" value="1"/>
</dbReference>
<accession>A0AA88L2P8</accession>
<dbReference type="EC" id="6.1.1.1" evidence="1 9"/>
<comment type="catalytic activity">
    <reaction evidence="8 9">
        <text>tRNA(Tyr) + L-tyrosine + ATP = L-tyrosyl-tRNA(Tyr) + AMP + diphosphate + H(+)</text>
        <dbReference type="Rhea" id="RHEA:10220"/>
        <dbReference type="Rhea" id="RHEA-COMP:9706"/>
        <dbReference type="Rhea" id="RHEA-COMP:9707"/>
        <dbReference type="ChEBI" id="CHEBI:15378"/>
        <dbReference type="ChEBI" id="CHEBI:30616"/>
        <dbReference type="ChEBI" id="CHEBI:33019"/>
        <dbReference type="ChEBI" id="CHEBI:58315"/>
        <dbReference type="ChEBI" id="CHEBI:78442"/>
        <dbReference type="ChEBI" id="CHEBI:78536"/>
        <dbReference type="ChEBI" id="CHEBI:456215"/>
        <dbReference type="EC" id="6.1.1.1"/>
    </reaction>
</comment>
<dbReference type="Gene3D" id="3.40.50.620">
    <property type="entry name" value="HUPs"/>
    <property type="match status" value="1"/>
</dbReference>
<dbReference type="FunFam" id="3.40.50.620:FF:000107">
    <property type="entry name" value="Tyrosine--tRNA ligase"/>
    <property type="match status" value="1"/>
</dbReference>
<comment type="caution">
    <text evidence="10">The sequence shown here is derived from an EMBL/GenBank/DDBJ whole genome shotgun (WGS) entry which is preliminary data.</text>
</comment>
<dbReference type="InterPro" id="IPR001412">
    <property type="entry name" value="aa-tRNA-synth_I_CS"/>
</dbReference>
<dbReference type="AlphaFoldDB" id="A0AA88L2P8"/>
<dbReference type="HAMAP" id="MF_02006">
    <property type="entry name" value="Tyr_tRNA_synth_type1"/>
    <property type="match status" value="1"/>
</dbReference>
<comment type="similarity">
    <text evidence="9">Belongs to the class-I aminoacyl-tRNA synthetase family.</text>
</comment>
<evidence type="ECO:0000256" key="8">
    <source>
        <dbReference type="ARBA" id="ARBA00048248"/>
    </source>
</evidence>
<keyword evidence="11" id="KW-1185">Reference proteome</keyword>